<dbReference type="AlphaFoldDB" id="A0A964RK10"/>
<reference evidence="1" key="1">
    <citation type="submission" date="2019-12" db="EMBL/GenBank/DDBJ databases">
        <title>Microbes associate with the intestines of laboratory mice.</title>
        <authorList>
            <person name="Navarre W."/>
            <person name="Wong E."/>
        </authorList>
    </citation>
    <scope>NUCLEOTIDE SEQUENCE</scope>
    <source>
        <strain evidence="1">NM79_F5</strain>
    </source>
</reference>
<dbReference type="InterPro" id="IPR046028">
    <property type="entry name" value="DUF5986"/>
</dbReference>
<organism evidence="1 2">
    <name type="scientific">Clostridium chromiireducens</name>
    <dbReference type="NCBI Taxonomy" id="225345"/>
    <lineage>
        <taxon>Bacteria</taxon>
        <taxon>Bacillati</taxon>
        <taxon>Bacillota</taxon>
        <taxon>Clostridia</taxon>
        <taxon>Eubacteriales</taxon>
        <taxon>Clostridiaceae</taxon>
        <taxon>Clostridium</taxon>
    </lineage>
</organism>
<comment type="caution">
    <text evidence="1">The sequence shown here is derived from an EMBL/GenBank/DDBJ whole genome shotgun (WGS) entry which is preliminary data.</text>
</comment>
<evidence type="ECO:0000313" key="2">
    <source>
        <dbReference type="Proteomes" id="UP000656077"/>
    </source>
</evidence>
<proteinExistence type="predicted"/>
<evidence type="ECO:0000313" key="1">
    <source>
        <dbReference type="EMBL" id="MVX63109.1"/>
    </source>
</evidence>
<name>A0A964RK10_9CLOT</name>
<dbReference type="Proteomes" id="UP000656077">
    <property type="component" value="Unassembled WGS sequence"/>
</dbReference>
<dbReference type="EMBL" id="WSRQ01000006">
    <property type="protein sequence ID" value="MVX63109.1"/>
    <property type="molecule type" value="Genomic_DNA"/>
</dbReference>
<protein>
    <submittedName>
        <fullName evidence="1">Uncharacterized protein</fullName>
    </submittedName>
</protein>
<dbReference type="Pfam" id="PF19448">
    <property type="entry name" value="DUF5986"/>
    <property type="match status" value="1"/>
</dbReference>
<gene>
    <name evidence="1" type="ORF">GKZ28_05275</name>
</gene>
<accession>A0A964RK10</accession>
<dbReference type="RefSeq" id="WP_160358312.1">
    <property type="nucleotide sequence ID" value="NZ_WSRQ01000006.1"/>
</dbReference>
<sequence length="256" mass="29255">MNDFEIEKQIEAELGIDEKNINQIFKCIMKGSTEDVKAKRSLFPSPTYNAKYNDIWDSINAECDMLFSDGYIVTRHKRGIYEFITILNMSSSCVYILMKDANFNKVISGGSVSDTHYIKCLTLINSDLKAYPQVYGQIGFDIQEPEDDKIKNKKESIKNTIVENINGSVNRFVVITFEPDSSTGVKSIYVNVVANNISTKYRKDWTSYIKAIEVPEYDESTYDKRNLDMDTENVSTFDAPAKVKIKTRVQDSESKK</sequence>